<keyword evidence="14" id="KW-1185">Reference proteome</keyword>
<protein>
    <recommendedName>
        <fullName evidence="12">Ion transport domain-containing protein</fullName>
    </recommendedName>
</protein>
<feature type="compositionally biased region" description="Acidic residues" evidence="10">
    <location>
        <begin position="860"/>
        <end position="870"/>
    </location>
</feature>
<organism evidence="13 14">
    <name type="scientific">Aureococcus anophagefferens</name>
    <name type="common">Harmful bloom alga</name>
    <dbReference type="NCBI Taxonomy" id="44056"/>
    <lineage>
        <taxon>Eukaryota</taxon>
        <taxon>Sar</taxon>
        <taxon>Stramenopiles</taxon>
        <taxon>Ochrophyta</taxon>
        <taxon>Pelagophyceae</taxon>
        <taxon>Pelagomonadales</taxon>
        <taxon>Pelagomonadaceae</taxon>
        <taxon>Aureococcus</taxon>
    </lineage>
</organism>
<evidence type="ECO:0000256" key="11">
    <source>
        <dbReference type="SAM" id="Phobius"/>
    </source>
</evidence>
<evidence type="ECO:0000256" key="5">
    <source>
        <dbReference type="ARBA" id="ARBA00022837"/>
    </source>
</evidence>
<dbReference type="PANTHER" id="PTHR46988:SF2">
    <property type="entry name" value="TWO PORE CALCIUM CHANNEL PROTEIN 1"/>
    <property type="match status" value="1"/>
</dbReference>
<proteinExistence type="predicted"/>
<evidence type="ECO:0000256" key="8">
    <source>
        <dbReference type="ARBA" id="ARBA00023136"/>
    </source>
</evidence>
<evidence type="ECO:0000256" key="10">
    <source>
        <dbReference type="SAM" id="MobiDB-lite"/>
    </source>
</evidence>
<comment type="caution">
    <text evidence="13">The sequence shown here is derived from an EMBL/GenBank/DDBJ whole genome shotgun (WGS) entry which is preliminary data.</text>
</comment>
<evidence type="ECO:0000256" key="9">
    <source>
        <dbReference type="ARBA" id="ARBA00023303"/>
    </source>
</evidence>
<evidence type="ECO:0000256" key="4">
    <source>
        <dbReference type="ARBA" id="ARBA00022737"/>
    </source>
</evidence>
<keyword evidence="2" id="KW-0813">Transport</keyword>
<feature type="transmembrane region" description="Helical" evidence="11">
    <location>
        <begin position="266"/>
        <end position="291"/>
    </location>
</feature>
<feature type="compositionally biased region" description="Low complexity" evidence="10">
    <location>
        <begin position="11"/>
        <end position="28"/>
    </location>
</feature>
<feature type="compositionally biased region" description="Basic and acidic residues" evidence="10">
    <location>
        <begin position="818"/>
        <end position="831"/>
    </location>
</feature>
<evidence type="ECO:0000313" key="13">
    <source>
        <dbReference type="EMBL" id="KAK7249471.1"/>
    </source>
</evidence>
<feature type="domain" description="Ion transport" evidence="12">
    <location>
        <begin position="544"/>
        <end position="676"/>
    </location>
</feature>
<feature type="region of interest" description="Disordered" evidence="10">
    <location>
        <begin position="713"/>
        <end position="930"/>
    </location>
</feature>
<dbReference type="Gene3D" id="1.10.287.70">
    <property type="match status" value="2"/>
</dbReference>
<keyword evidence="3 11" id="KW-0812">Transmembrane</keyword>
<feature type="transmembrane region" description="Helical" evidence="11">
    <location>
        <begin position="553"/>
        <end position="572"/>
    </location>
</feature>
<evidence type="ECO:0000256" key="2">
    <source>
        <dbReference type="ARBA" id="ARBA00022448"/>
    </source>
</evidence>
<dbReference type="InterPro" id="IPR044581">
    <property type="entry name" value="TPC1_plant"/>
</dbReference>
<feature type="domain" description="Ion transport" evidence="12">
    <location>
        <begin position="237"/>
        <end position="362"/>
    </location>
</feature>
<keyword evidence="5" id="KW-0106">Calcium</keyword>
<dbReference type="Proteomes" id="UP001363151">
    <property type="component" value="Unassembled WGS sequence"/>
</dbReference>
<feature type="compositionally biased region" description="Acidic residues" evidence="10">
    <location>
        <begin position="882"/>
        <end position="912"/>
    </location>
</feature>
<keyword evidence="8 11" id="KW-0472">Membrane</keyword>
<feature type="compositionally biased region" description="Basic residues" evidence="10">
    <location>
        <begin position="725"/>
        <end position="745"/>
    </location>
</feature>
<dbReference type="EMBL" id="JBBJCI010000078">
    <property type="protein sequence ID" value="KAK7249471.1"/>
    <property type="molecule type" value="Genomic_DNA"/>
</dbReference>
<evidence type="ECO:0000256" key="3">
    <source>
        <dbReference type="ARBA" id="ARBA00022692"/>
    </source>
</evidence>
<gene>
    <name evidence="13" type="ORF">SO694_00049156</name>
</gene>
<dbReference type="SUPFAM" id="SSF81324">
    <property type="entry name" value="Voltage-gated potassium channels"/>
    <property type="match status" value="1"/>
</dbReference>
<accession>A0ABR1G869</accession>
<evidence type="ECO:0000259" key="12">
    <source>
        <dbReference type="Pfam" id="PF00520"/>
    </source>
</evidence>
<comment type="subcellular location">
    <subcellularLocation>
        <location evidence="1">Membrane</location>
        <topology evidence="1">Multi-pass membrane protein</topology>
    </subcellularLocation>
</comment>
<evidence type="ECO:0000256" key="1">
    <source>
        <dbReference type="ARBA" id="ARBA00004141"/>
    </source>
</evidence>
<keyword evidence="4" id="KW-0677">Repeat</keyword>
<name>A0ABR1G869_AURAN</name>
<evidence type="ECO:0000256" key="6">
    <source>
        <dbReference type="ARBA" id="ARBA00022989"/>
    </source>
</evidence>
<reference evidence="13 14" key="1">
    <citation type="submission" date="2024-03" db="EMBL/GenBank/DDBJ databases">
        <title>Aureococcus anophagefferens CCMP1851 and Kratosvirus quantuckense: Draft genome of a second virus-susceptible host strain in the model system.</title>
        <authorList>
            <person name="Chase E."/>
            <person name="Truchon A.R."/>
            <person name="Schepens W."/>
            <person name="Wilhelm S.W."/>
        </authorList>
    </citation>
    <scope>NUCLEOTIDE SEQUENCE [LARGE SCALE GENOMIC DNA]</scope>
    <source>
        <strain evidence="13 14">CCMP1851</strain>
    </source>
</reference>
<evidence type="ECO:0000256" key="7">
    <source>
        <dbReference type="ARBA" id="ARBA00023065"/>
    </source>
</evidence>
<keyword evidence="6 11" id="KW-1133">Transmembrane helix</keyword>
<feature type="transmembrane region" description="Helical" evidence="11">
    <location>
        <begin position="645"/>
        <end position="667"/>
    </location>
</feature>
<feature type="transmembrane region" description="Helical" evidence="11">
    <location>
        <begin position="612"/>
        <end position="638"/>
    </location>
</feature>
<feature type="compositionally biased region" description="Basic and acidic residues" evidence="10">
    <location>
        <begin position="838"/>
        <end position="851"/>
    </location>
</feature>
<dbReference type="Pfam" id="PF00520">
    <property type="entry name" value="Ion_trans"/>
    <property type="match status" value="2"/>
</dbReference>
<keyword evidence="9" id="KW-0407">Ion channel</keyword>
<dbReference type="PANTHER" id="PTHR46988">
    <property type="entry name" value="TWO PORE CALCIUM CHANNEL PROTEIN 1"/>
    <property type="match status" value="1"/>
</dbReference>
<feature type="transmembrane region" description="Helical" evidence="11">
    <location>
        <begin position="335"/>
        <end position="358"/>
    </location>
</feature>
<feature type="region of interest" description="Disordered" evidence="10">
    <location>
        <begin position="1"/>
        <end position="31"/>
    </location>
</feature>
<evidence type="ECO:0000313" key="14">
    <source>
        <dbReference type="Proteomes" id="UP001363151"/>
    </source>
</evidence>
<sequence>MSYGSTDDVEAGGAPPGSRRPSSAASSADGVVEQLAQGLSEAIYGSTEDGEDDAPMDMDALMGTLRRSEKFIAGLYLEHAWKGHRLPELDLDNFYEQVTGSKRQIKRGQRLFALQRGLEVIAQQSVLWLLLLTFFERPWWCVGHHAYRCDRDMGDLYPRADVPLATADASFWLGMLPLGPLLALSYVDIQVKLALPMKVALEDMVVDSSRYRVILTLALGGVTITKFVTRDQSAGLLVATPLLRAAVALTNFPAVRAQIKLVLRTAPAMAAVLFLLTVVIAFYAWIGIVLFPRGTPQGDLVFENFWETYWQLVVLVTTANFPDVMQHAYRRHKYYMFYFGSFIALCIFLLMNVVLAVVSDSYLRRAGEEKERKLEARSENIGHAYRMLSANGPVTKDDIRELCGELDRTFRLIPPLFAEFEAILFGVLDSATQDTVSQDEFEKIVDTLRLRLTKLEDPPKPGSARARLREILEESNFVELFVDGLLIFNALFDYGVWTAQSEIARHGAEGSEDLGGDDYFGAAPRDDAISEDNVRTYAEYHNLLAALPRATEMVVAFLWLGFVFSALGQMVFGGKITTDPRNPHSDKIARRAPLYASAADGVGYYDNNFNDMFSGVVLLFELLMVNNWHVLVSAFVAVSSRYARLFFVAWWAVSVLIGLNVVVVIILDTFINVSDEEEVEDDAMEYDHFDDAGHTQYQAVLVDDGVRQGSRRSSVARVLDSANASKKHAPTHRRERAGSHHKRPSAKLAAVDEDAETFVDPTAPQPGSPRGKKTPQRSSVKRGSVLAGYGKKRASPAKRSPPGSLPTGAPDFSGPTVDLHDHDGDVERRDDRDDEEDDLRHPEDREDDRRVSGFGFDGEPLYESDDEEEPVPPLADAVDGIGLEEEPPPDEGEDSDEEEEDTAGEEEEESSEEASSSSGESAARRAVDRL</sequence>
<keyword evidence="7" id="KW-0406">Ion transport</keyword>
<dbReference type="InterPro" id="IPR005821">
    <property type="entry name" value="Ion_trans_dom"/>
</dbReference>